<proteinExistence type="predicted"/>
<sequence>MPEISVYGLTHEEIRELTQLAKQRYGKASVSWMAKRLLKAQLEKEEPELIGLPPPRSSKRVTVRLPEKDRAYLEAAAEKHKSSVNDIIRDIVQSHVRKHPLLTAAEVEVLFQSNYQLLSIGRNLNQIARQLNMGEGVSLTSEQINALSQFIRQHTQRVSDVLRTNRKRLSE</sequence>
<evidence type="ECO:0000313" key="1">
    <source>
        <dbReference type="EMBL" id="UTG69619.1"/>
    </source>
</evidence>
<evidence type="ECO:0000313" key="2">
    <source>
        <dbReference type="Proteomes" id="UP001057296"/>
    </source>
</evidence>
<dbReference type="RefSeq" id="WP_254324161.1">
    <property type="nucleotide sequence ID" value="NZ_CP073115.1"/>
</dbReference>
<gene>
    <name evidence="1" type="primary">mobC</name>
    <name evidence="1" type="ORF">KCG54_10755</name>
</gene>
<dbReference type="EMBL" id="CP073115">
    <property type="protein sequence ID" value="UTG69619.1"/>
    <property type="molecule type" value="Genomic_DNA"/>
</dbReference>
<dbReference type="GO" id="GO:0006355">
    <property type="term" value="P:regulation of DNA-templated transcription"/>
    <property type="evidence" value="ECO:0007669"/>
    <property type="project" value="InterPro"/>
</dbReference>
<protein>
    <submittedName>
        <fullName evidence="1">Plasmid mobilization relaxosome protein MobC</fullName>
    </submittedName>
</protein>
<dbReference type="Gene3D" id="1.10.1220.10">
    <property type="entry name" value="Met repressor-like"/>
    <property type="match status" value="1"/>
</dbReference>
<accession>A0A9X9N138</accession>
<dbReference type="SUPFAM" id="SSF47598">
    <property type="entry name" value="Ribbon-helix-helix"/>
    <property type="match status" value="1"/>
</dbReference>
<reference evidence="1" key="1">
    <citation type="submission" date="2021-04" db="EMBL/GenBank/DDBJ databases">
        <title>Characterizing Neisseria spp. as novel respiratory pathobionts in bronchiectasis.</title>
        <authorList>
            <person name="Li L."/>
            <person name="Mac Aogain M."/>
            <person name="Xu T."/>
            <person name="Jaggi T.K."/>
            <person name="Chan L.Y."/>
            <person name="Keir H.R."/>
            <person name="Dicker A.J."/>
            <person name="Qu J."/>
            <person name="Liu Y."/>
            <person name="Chen H.S."/>
            <person name="Koh M.S."/>
            <person name="Ong T.H."/>
            <person name="Lim A.Y.H."/>
            <person name="Abisheganaden J."/>
            <person name="Low T.B."/>
            <person name="Oliver B.G."/>
            <person name="Tan N.S."/>
            <person name="Fang M."/>
            <person name="Chalmers J.D."/>
            <person name="Chotirmall S.H."/>
        </authorList>
    </citation>
    <scope>NUCLEOTIDE SEQUENCE</scope>
    <source>
        <strain evidence="1">TT0077</strain>
    </source>
</reference>
<organism evidence="1 2">
    <name type="scientific">Neisseria subflava</name>
    <dbReference type="NCBI Taxonomy" id="28449"/>
    <lineage>
        <taxon>Bacteria</taxon>
        <taxon>Pseudomonadati</taxon>
        <taxon>Pseudomonadota</taxon>
        <taxon>Betaproteobacteria</taxon>
        <taxon>Neisseriales</taxon>
        <taxon>Neisseriaceae</taxon>
        <taxon>Neisseria</taxon>
    </lineage>
</organism>
<dbReference type="AlphaFoldDB" id="A0A9X9N138"/>
<dbReference type="Proteomes" id="UP001057296">
    <property type="component" value="Chromosome"/>
</dbReference>
<dbReference type="InterPro" id="IPR013321">
    <property type="entry name" value="Arc_rbn_hlx_hlx"/>
</dbReference>
<dbReference type="InterPro" id="IPR010985">
    <property type="entry name" value="Ribbon_hlx_hlx"/>
</dbReference>
<name>A0A9X9N138_NEISU</name>